<feature type="region of interest" description="Disordered" evidence="1">
    <location>
        <begin position="940"/>
        <end position="961"/>
    </location>
</feature>
<sequence>MHGTRTQSKFENNINGATNYSSRLVFSASPERPPSKQIQYSKAPYRHPPPFRSHQHPTSLEAKKPPAGVNKFRSKTSSVPETYTRSWVRELEMSKTPSTGQYYQGSRKVPGAVVTLPGAHSHRSKASLRGEIYHSYSDLRRLTSRQSRHAKQLSAENLNNLPDARQHRHGKRSISPIHKTPQWFREKNLDATQNSCSVRIMDDAFITLQTTDDETLGERLKLQVKKIAKPVECIDLSTNMLVPWNTKLCLLNQKILQIREISGFSSNKGNSYTGTLRKLERKNPPNSNSQKALCEWLSFFTARDQDSVSVADRWERMCFEEALAPDDSLSYSHGSCVSEPRKGYLSTSDTNTEPNSKAETKSWTAPVRNAEAGDRKLEDTDSYEYRRRVLKIEKTWEQLINPKLALSTKEQKKQSAIWEVFLTEASYIAYIRTILDVYFTVFTQVKNHLFPELSPIIIFNNLQDIYRANLRLWLRHFYKTLCEVRRRGELMRATILEPGMMQIPRLFPPYTEYCADLPRCRHYIKRAVAKNLAFSTFLQWADSQCRDHREPLWDQMAKPFKRVVQYRLMLENIRKYCQDRDELDSIDKMHARISSFVSAIDKSMDRMENRGRIECLADELIFPEVNESPGDEYQYFYDNYHRESLLDGIALPPPVILTSAEVEPLTLSLAAAAGKLGTTSVSSDVTKPHRGNLLAASWDEAATKYIGRTSRLNSLEEEGAFSYSGSENFGRGSEDFFTSLSRGCSDPVNVTLTKWVSPQSSDSKSQIMTSFLDRVRTDQLAHHAHRTAQRMLIHHGKLRMREPKEKGWNDATCFLFTDQFLITKSVKRGTQERYEVTRPPIRLDKLALHKINERGVFDCAALDDFSMVIQLYTFWDAGANDVWCKNISQAKDEYIRMMTPEILIATPLILRNTQVPISHPKEFESWPHLTVRSPKIALSTSSTWANQSRQPTKDSRNNSYGQYSFASADDLGNTTFSYNSARIPQSSRDEKSLQHAGAVVMTIRGDKPEIRSPRSELTFFNGCDKIHTYQEPHIIDLAENSPPTPPNVRTITIHKASSSDTLTDQVPTLQEPPLGHLNSYPEQPLSEREMYRIVDYISRGEDPPDIKPYGSMYSPQSPTESSDFPHLTKLQTLNLTSKSNEGGFDPNKQMQ</sequence>
<reference evidence="3" key="1">
    <citation type="submission" date="2024-06" db="EMBL/GenBank/DDBJ databases">
        <authorList>
            <person name="Liu X."/>
            <person name="Lenzi L."/>
            <person name="Haldenby T S."/>
            <person name="Uol C."/>
        </authorList>
    </citation>
    <scope>NUCLEOTIDE SEQUENCE</scope>
</reference>
<evidence type="ECO:0000313" key="4">
    <source>
        <dbReference type="Proteomes" id="UP001497525"/>
    </source>
</evidence>
<dbReference type="SUPFAM" id="SSF50729">
    <property type="entry name" value="PH domain-like"/>
    <property type="match status" value="1"/>
</dbReference>
<dbReference type="Pfam" id="PF00621">
    <property type="entry name" value="RhoGEF"/>
    <property type="match status" value="1"/>
</dbReference>
<feature type="domain" description="DH" evidence="2">
    <location>
        <begin position="412"/>
        <end position="603"/>
    </location>
</feature>
<dbReference type="PANTHER" id="PTHR13217">
    <property type="entry name" value="PLECKSTRIN HOMOLOGY DOMAIN-CONTAINING FAMILY G MEMBER 7"/>
    <property type="match status" value="1"/>
</dbReference>
<evidence type="ECO:0000256" key="1">
    <source>
        <dbReference type="SAM" id="MobiDB-lite"/>
    </source>
</evidence>
<dbReference type="GO" id="GO:0007266">
    <property type="term" value="P:Rho protein signal transduction"/>
    <property type="evidence" value="ECO:0007669"/>
    <property type="project" value="TreeGrafter"/>
</dbReference>
<gene>
    <name evidence="3" type="ORF">CDAUBV1_LOCUS15831</name>
</gene>
<protein>
    <recommendedName>
        <fullName evidence="2">DH domain-containing protein</fullName>
    </recommendedName>
</protein>
<feature type="compositionally biased region" description="Polar residues" evidence="1">
    <location>
        <begin position="345"/>
        <end position="363"/>
    </location>
</feature>
<dbReference type="GO" id="GO:0030139">
    <property type="term" value="C:endocytic vesicle"/>
    <property type="evidence" value="ECO:0007669"/>
    <property type="project" value="TreeGrafter"/>
</dbReference>
<evidence type="ECO:0000259" key="2">
    <source>
        <dbReference type="PROSITE" id="PS50010"/>
    </source>
</evidence>
<feature type="region of interest" description="Disordered" evidence="1">
    <location>
        <begin position="1101"/>
        <end position="1125"/>
    </location>
</feature>
<dbReference type="Gene3D" id="1.20.900.10">
    <property type="entry name" value="Dbl homology (DH) domain"/>
    <property type="match status" value="1"/>
</dbReference>
<dbReference type="InterPro" id="IPR000219">
    <property type="entry name" value="DH_dom"/>
</dbReference>
<organism evidence="3 4">
    <name type="scientific">Calicophoron daubneyi</name>
    <name type="common">Rumen fluke</name>
    <name type="synonym">Paramphistomum daubneyi</name>
    <dbReference type="NCBI Taxonomy" id="300641"/>
    <lineage>
        <taxon>Eukaryota</taxon>
        <taxon>Metazoa</taxon>
        <taxon>Spiralia</taxon>
        <taxon>Lophotrochozoa</taxon>
        <taxon>Platyhelminthes</taxon>
        <taxon>Trematoda</taxon>
        <taxon>Digenea</taxon>
        <taxon>Plagiorchiida</taxon>
        <taxon>Pronocephalata</taxon>
        <taxon>Paramphistomoidea</taxon>
        <taxon>Paramphistomidae</taxon>
        <taxon>Calicophoron</taxon>
    </lineage>
</organism>
<feature type="compositionally biased region" description="Polar residues" evidence="1">
    <location>
        <begin position="1059"/>
        <end position="1068"/>
    </location>
</feature>
<dbReference type="InterPro" id="IPR011993">
    <property type="entry name" value="PH-like_dom_sf"/>
</dbReference>
<dbReference type="Proteomes" id="UP001497525">
    <property type="component" value="Unassembled WGS sequence"/>
</dbReference>
<dbReference type="SMART" id="SM00325">
    <property type="entry name" value="RhoGEF"/>
    <property type="match status" value="1"/>
</dbReference>
<dbReference type="PANTHER" id="PTHR13217:SF11">
    <property type="entry name" value="PLECKSTRIN HOMOLOGY DOMAIN-CONTAINING FAMILY G MEMBER 5"/>
    <property type="match status" value="1"/>
</dbReference>
<comment type="caution">
    <text evidence="3">The sequence shown here is derived from an EMBL/GenBank/DDBJ whole genome shotgun (WGS) entry which is preliminary data.</text>
</comment>
<dbReference type="GO" id="GO:0030424">
    <property type="term" value="C:axon"/>
    <property type="evidence" value="ECO:0007669"/>
    <property type="project" value="TreeGrafter"/>
</dbReference>
<dbReference type="AlphaFoldDB" id="A0AAV2TX22"/>
<accession>A0AAV2TX22</accession>
<proteinExistence type="predicted"/>
<evidence type="ECO:0000313" key="3">
    <source>
        <dbReference type="EMBL" id="CAL5140518.1"/>
    </source>
</evidence>
<dbReference type="InterPro" id="IPR040181">
    <property type="entry name" value="PKHG5/7"/>
</dbReference>
<dbReference type="EMBL" id="CAXLJL010000734">
    <property type="protein sequence ID" value="CAL5140518.1"/>
    <property type="molecule type" value="Genomic_DNA"/>
</dbReference>
<dbReference type="GO" id="GO:0005085">
    <property type="term" value="F:guanyl-nucleotide exchange factor activity"/>
    <property type="evidence" value="ECO:0007669"/>
    <property type="project" value="InterPro"/>
</dbReference>
<dbReference type="SUPFAM" id="SSF48065">
    <property type="entry name" value="DBL homology domain (DH-domain)"/>
    <property type="match status" value="1"/>
</dbReference>
<feature type="region of interest" description="Disordered" evidence="1">
    <location>
        <begin position="27"/>
        <end position="77"/>
    </location>
</feature>
<dbReference type="GO" id="GO:0043542">
    <property type="term" value="P:endothelial cell migration"/>
    <property type="evidence" value="ECO:0007669"/>
    <property type="project" value="TreeGrafter"/>
</dbReference>
<feature type="region of interest" description="Disordered" evidence="1">
    <location>
        <begin position="1059"/>
        <end position="1081"/>
    </location>
</feature>
<dbReference type="Gene3D" id="2.30.29.30">
    <property type="entry name" value="Pleckstrin-homology domain (PH domain)/Phosphotyrosine-binding domain (PTB)"/>
    <property type="match status" value="1"/>
</dbReference>
<dbReference type="PROSITE" id="PS50010">
    <property type="entry name" value="DH_2"/>
    <property type="match status" value="1"/>
</dbReference>
<dbReference type="GO" id="GO:0005886">
    <property type="term" value="C:plasma membrane"/>
    <property type="evidence" value="ECO:0007669"/>
    <property type="project" value="TreeGrafter"/>
</dbReference>
<dbReference type="InterPro" id="IPR035899">
    <property type="entry name" value="DBL_dom_sf"/>
</dbReference>
<feature type="region of interest" description="Disordered" evidence="1">
    <location>
        <begin position="342"/>
        <end position="365"/>
    </location>
</feature>
<feature type="compositionally biased region" description="Polar residues" evidence="1">
    <location>
        <begin position="940"/>
        <end position="950"/>
    </location>
</feature>
<feature type="compositionally biased region" description="Polar residues" evidence="1">
    <location>
        <begin position="1113"/>
        <end position="1122"/>
    </location>
</feature>
<name>A0AAV2TX22_CALDB</name>